<comment type="caution">
    <text evidence="3">The sequence shown here is derived from an EMBL/GenBank/DDBJ whole genome shotgun (WGS) entry which is preliminary data.</text>
</comment>
<protein>
    <submittedName>
        <fullName evidence="3">Uncharacterized protein</fullName>
    </submittedName>
</protein>
<evidence type="ECO:0000313" key="3">
    <source>
        <dbReference type="EMBL" id="KAA1135168.1"/>
    </source>
</evidence>
<reference evidence="4 5" key="1">
    <citation type="submission" date="2019-05" db="EMBL/GenBank/DDBJ databases">
        <title>Emergence of the Ug99 lineage of the wheat stem rust pathogen through somatic hybridization.</title>
        <authorList>
            <person name="Li F."/>
            <person name="Upadhyaya N.M."/>
            <person name="Sperschneider J."/>
            <person name="Matny O."/>
            <person name="Nguyen-Phuc H."/>
            <person name="Mago R."/>
            <person name="Raley C."/>
            <person name="Miller M.E."/>
            <person name="Silverstein K.A.T."/>
            <person name="Henningsen E."/>
            <person name="Hirsch C.D."/>
            <person name="Visser B."/>
            <person name="Pretorius Z.A."/>
            <person name="Steffenson B.J."/>
            <person name="Schwessinger B."/>
            <person name="Dodds P.N."/>
            <person name="Figueroa M."/>
        </authorList>
    </citation>
    <scope>NUCLEOTIDE SEQUENCE [LARGE SCALE GENOMIC DNA]</scope>
    <source>
        <strain evidence="2">21-0</strain>
        <strain evidence="3 5">Ug99</strain>
    </source>
</reference>
<evidence type="ECO:0000313" key="5">
    <source>
        <dbReference type="Proteomes" id="UP000325313"/>
    </source>
</evidence>
<gene>
    <name evidence="2" type="ORF">PGT21_026694</name>
    <name evidence="3" type="ORF">PGTUg99_004701</name>
</gene>
<name>A0A5B0SB40_PUCGR</name>
<keyword evidence="4" id="KW-1185">Reference proteome</keyword>
<feature type="region of interest" description="Disordered" evidence="1">
    <location>
        <begin position="21"/>
        <end position="62"/>
    </location>
</feature>
<evidence type="ECO:0000313" key="4">
    <source>
        <dbReference type="Proteomes" id="UP000324748"/>
    </source>
</evidence>
<feature type="compositionally biased region" description="Acidic residues" evidence="1">
    <location>
        <begin position="34"/>
        <end position="46"/>
    </location>
</feature>
<evidence type="ECO:0000313" key="2">
    <source>
        <dbReference type="EMBL" id="KAA1072051.1"/>
    </source>
</evidence>
<proteinExistence type="predicted"/>
<organism evidence="3 5">
    <name type="scientific">Puccinia graminis f. sp. tritici</name>
    <dbReference type="NCBI Taxonomy" id="56615"/>
    <lineage>
        <taxon>Eukaryota</taxon>
        <taxon>Fungi</taxon>
        <taxon>Dikarya</taxon>
        <taxon>Basidiomycota</taxon>
        <taxon>Pucciniomycotina</taxon>
        <taxon>Pucciniomycetes</taxon>
        <taxon>Pucciniales</taxon>
        <taxon>Pucciniaceae</taxon>
        <taxon>Puccinia</taxon>
    </lineage>
</organism>
<dbReference type="EMBL" id="VSWC01000170">
    <property type="protein sequence ID" value="KAA1072051.1"/>
    <property type="molecule type" value="Genomic_DNA"/>
</dbReference>
<sequence length="175" mass="19679">MENKGLTKSKCFALLLVSIPKAKPNDNNSGAFASDEEELDDEDANENSENNSNLNNHGELTPSLANPDSISGILTKLEDQGPTLIAGYGIQWNIKWESQDCAYQGHNIISRFIENEKDQQERDGGKNLFDDHEISRGEWEVVKQLNDILSDFYLMAKKWKATILPEAFSWSNMSP</sequence>
<feature type="compositionally biased region" description="Low complexity" evidence="1">
    <location>
        <begin position="47"/>
        <end position="56"/>
    </location>
</feature>
<dbReference type="EMBL" id="VDEP01000040">
    <property type="protein sequence ID" value="KAA1135168.1"/>
    <property type="molecule type" value="Genomic_DNA"/>
</dbReference>
<dbReference type="Proteomes" id="UP000324748">
    <property type="component" value="Unassembled WGS sequence"/>
</dbReference>
<evidence type="ECO:0000256" key="1">
    <source>
        <dbReference type="SAM" id="MobiDB-lite"/>
    </source>
</evidence>
<dbReference type="AlphaFoldDB" id="A0A5B0SB40"/>
<dbReference type="Proteomes" id="UP000325313">
    <property type="component" value="Unassembled WGS sequence"/>
</dbReference>
<accession>A0A5B0SB40</accession>